<gene>
    <name evidence="1" type="ORF">NECAME_11219</name>
</gene>
<dbReference type="KEGG" id="nai:NECAME_11219"/>
<organism evidence="1 2">
    <name type="scientific">Necator americanus</name>
    <name type="common">Human hookworm</name>
    <dbReference type="NCBI Taxonomy" id="51031"/>
    <lineage>
        <taxon>Eukaryota</taxon>
        <taxon>Metazoa</taxon>
        <taxon>Ecdysozoa</taxon>
        <taxon>Nematoda</taxon>
        <taxon>Chromadorea</taxon>
        <taxon>Rhabditida</taxon>
        <taxon>Rhabditina</taxon>
        <taxon>Rhabditomorpha</taxon>
        <taxon>Strongyloidea</taxon>
        <taxon>Ancylostomatidae</taxon>
        <taxon>Bunostominae</taxon>
        <taxon>Necator</taxon>
    </lineage>
</organism>
<evidence type="ECO:0000313" key="1">
    <source>
        <dbReference type="EMBL" id="ETN77221.1"/>
    </source>
</evidence>
<name>W2T7S8_NECAM</name>
<keyword evidence="2" id="KW-1185">Reference proteome</keyword>
<accession>W2T7S8</accession>
<reference evidence="2" key="1">
    <citation type="journal article" date="2014" name="Nat. Genet.">
        <title>Genome of the human hookworm Necator americanus.</title>
        <authorList>
            <person name="Tang Y.T."/>
            <person name="Gao X."/>
            <person name="Rosa B.A."/>
            <person name="Abubucker S."/>
            <person name="Hallsworth-Pepin K."/>
            <person name="Martin J."/>
            <person name="Tyagi R."/>
            <person name="Heizer E."/>
            <person name="Zhang X."/>
            <person name="Bhonagiri-Palsikar V."/>
            <person name="Minx P."/>
            <person name="Warren W.C."/>
            <person name="Wang Q."/>
            <person name="Zhan B."/>
            <person name="Hotez P.J."/>
            <person name="Sternberg P.W."/>
            <person name="Dougall A."/>
            <person name="Gaze S.T."/>
            <person name="Mulvenna J."/>
            <person name="Sotillo J."/>
            <person name="Ranganathan S."/>
            <person name="Rabelo E.M."/>
            <person name="Wilson R.K."/>
            <person name="Felgner P.L."/>
            <person name="Bethony J."/>
            <person name="Hawdon J.M."/>
            <person name="Gasser R.B."/>
            <person name="Loukas A."/>
            <person name="Mitreva M."/>
        </authorList>
    </citation>
    <scope>NUCLEOTIDE SEQUENCE [LARGE SCALE GENOMIC DNA]</scope>
</reference>
<dbReference type="AlphaFoldDB" id="W2T7S8"/>
<dbReference type="Proteomes" id="UP000053676">
    <property type="component" value="Unassembled WGS sequence"/>
</dbReference>
<dbReference type="EMBL" id="KI660186">
    <property type="protein sequence ID" value="ETN77221.1"/>
    <property type="molecule type" value="Genomic_DNA"/>
</dbReference>
<proteinExistence type="predicted"/>
<evidence type="ECO:0000313" key="2">
    <source>
        <dbReference type="Proteomes" id="UP000053676"/>
    </source>
</evidence>
<sequence length="132" mass="15714">MVWASFSGYVPVTLEFISCKMSSEEYQKVLDDHWRPYFTRFRRRNLSLSSDITWRIRELKVRSPMRPHACPETKMFSFDGWVVWINADCIIHVHPCENLQENMRMTYTVIGVIEAAEVEKDSDDYLYPQQVL</sequence>
<protein>
    <submittedName>
        <fullName evidence="1">Uncharacterized protein</fullName>
    </submittedName>
</protein>